<comment type="caution">
    <text evidence="1">The sequence shown here is derived from an EMBL/GenBank/DDBJ whole genome shotgun (WGS) entry which is preliminary data.</text>
</comment>
<dbReference type="RefSeq" id="WP_119497950.1">
    <property type="nucleotide sequence ID" value="NZ_NRJH01000082.1"/>
</dbReference>
<keyword evidence="2" id="KW-1185">Reference proteome</keyword>
<name>A0A3A1XZ10_9GAMM</name>
<gene>
    <name evidence="1" type="ORF">CJP74_07760</name>
</gene>
<organism evidence="1 2">
    <name type="scientific">Psittacicella melopsittaci</name>
    <dbReference type="NCBI Taxonomy" id="2028576"/>
    <lineage>
        <taxon>Bacteria</taxon>
        <taxon>Pseudomonadati</taxon>
        <taxon>Pseudomonadota</taxon>
        <taxon>Gammaproteobacteria</taxon>
        <taxon>Pasteurellales</taxon>
        <taxon>Psittacicellaceae</taxon>
        <taxon>Psittacicella</taxon>
    </lineage>
</organism>
<dbReference type="EMBL" id="NRJH01000082">
    <property type="protein sequence ID" value="RIY31262.1"/>
    <property type="molecule type" value="Genomic_DNA"/>
</dbReference>
<reference evidence="1 2" key="1">
    <citation type="submission" date="2017-08" db="EMBL/GenBank/DDBJ databases">
        <title>Reclassification of Bisgaard taxon 37 and 44.</title>
        <authorList>
            <person name="Christensen H."/>
        </authorList>
    </citation>
    <scope>NUCLEOTIDE SEQUENCE [LARGE SCALE GENOMIC DNA]</scope>
    <source>
        <strain evidence="1 2">B96_4</strain>
    </source>
</reference>
<dbReference type="AlphaFoldDB" id="A0A3A1XZ10"/>
<accession>A0A3A1XZ10</accession>
<proteinExistence type="predicted"/>
<sequence>MNANASTKDPATAYSDYYTMSAAQKAAMNTQVKTLDVNGQAINATITTGASGVMNIALGDQNVAPAYYTLSNLVIKAPATMSLSDINASLRALEVGNQVSTVSYVMTQADMNKKS</sequence>
<protein>
    <submittedName>
        <fullName evidence="1">Uncharacterized protein</fullName>
    </submittedName>
</protein>
<evidence type="ECO:0000313" key="1">
    <source>
        <dbReference type="EMBL" id="RIY31262.1"/>
    </source>
</evidence>
<dbReference type="Proteomes" id="UP000266258">
    <property type="component" value="Unassembled WGS sequence"/>
</dbReference>
<dbReference type="OrthoDB" id="9850299at2"/>
<evidence type="ECO:0000313" key="2">
    <source>
        <dbReference type="Proteomes" id="UP000266258"/>
    </source>
</evidence>